<dbReference type="InterPro" id="IPR036291">
    <property type="entry name" value="NAD(P)-bd_dom_sf"/>
</dbReference>
<dbReference type="InterPro" id="IPR050091">
    <property type="entry name" value="PKS_NRPS_Biosynth_Enz"/>
</dbReference>
<dbReference type="Pfam" id="PF16197">
    <property type="entry name" value="KAsynt_C_assoc"/>
    <property type="match status" value="1"/>
</dbReference>
<dbReference type="PROSITE" id="PS00606">
    <property type="entry name" value="KS3_1"/>
    <property type="match status" value="1"/>
</dbReference>
<dbReference type="Proteomes" id="UP001501414">
    <property type="component" value="Unassembled WGS sequence"/>
</dbReference>
<dbReference type="PANTHER" id="PTHR43775:SF51">
    <property type="entry name" value="INACTIVE PHENOLPHTHIOCEROL SYNTHESIS POLYKETIDE SYNTHASE TYPE I PKS1-RELATED"/>
    <property type="match status" value="1"/>
</dbReference>
<evidence type="ECO:0000259" key="6">
    <source>
        <dbReference type="PROSITE" id="PS52004"/>
    </source>
</evidence>
<dbReference type="Pfam" id="PF00550">
    <property type="entry name" value="PP-binding"/>
    <property type="match status" value="1"/>
</dbReference>
<sequence>MSETEQTRLRQYLYRATTELKDVSAQLQRERDRAAEPIAIVGAACRLPGGVERPEDLWDLLGSAAEATGDLPTDRGWDLAGLVDPDPDTPGTTYCSMGGFLRDPAGFDAEFFDISPREALAMDPQQRLVLETSWEAIERAGIAPPTLLGSPTGVYLGSWSTGYAATPYDTVADLEGQLAVGTVLSVASGRVAYLLGLTGPALTVDTACSSSLVALHLAVQALRRGECSLALAGGATVMASPSTLTAFARQRGLAADGRSKAFAEGADGFGPGEGVGMLLLERLSDAREAGRPVLGMVRGSAVNQDGASNGLTAPSGPAQERVIRAALADARLVPSDVDVVEAHGTGTRLGDPIEADALIAVYGKDRAADRPVRLGSVKSNVGHTQGAAGVAGVLKVLLALEHGTLPPTLHAARPTSLVEWAGSGVEVAATATPWPAGARVRRAGVSSFGISGTNAHVVLEETPPAPPAESDAGAPIWTADAPVPWPLGARTADALDVQAHGLAARLAAHPQRSVDVGFSLASGRAPFEHRAVLVDPGDGTAAERLGILAGAVRGGAAPDRRVALVFPGQGAQWAGMGHALATASPTFAADLDACAAVLAPHVDWDLRAVLTDPAAMQQVEVVQPALWAVMVALARHWRRHGVVPEVVVGHSQGEIAAACVAGGLSLADGARVVARRAQALTAIAGTGAMLAVVAPVAVVRARIADRPGVAVAAVNGPAAVVVSGPRDAITALAGDLGADGVKATAVPVDYAAHSAQVDTIGPELTAALAGLAPRSGTIPFFSTVRTAFVDTAELDSDYWMENLRETVHLQDAVEKLAGHGITTFVECSPHPVLLSALLDTLGDRATALGTLRRDDGDATRFLTALAEAHVHGVDVDWTAAFAGRGAHRIDLPTYPFQRSRYWLEPQRPTQQADDWRYTVGWTPVRCLPAATGEWLVVIPRGHRPELGDRAARVVEVDTAAPDRGRYAAALAAGLDGATGVLSLLDAAITGTDPVAALAPTLALTQAVLDSGTSARLWLRTSGGVHIETDPVEPLQAMLWGFGLVASLEHPQTWGGVIDLPAGHAVGDVLPWLTGTEDQLAVRGERLLARRLRSAPPGAAQNPWQPHGTVLVTGGTGGVGAHVARWLASSGAAHVVLLGRRDPADPAVGALVAELNAAGGARISAVACDVADRAALTDVLAGLTRAGEPVIAVFHAAGLGQNTPLADVTPEELTAVVAAKVGGARNLDDLVDPTALEAFVLFSSNAGVWGSSGQSVYAAANAALDALAVDRRARGRVATSVAWGLWAASGMATVDDAEAELTRRGVLPMDPKRALAELAAAIGRDETVTAVARMDWPRFAVGYTAARERPLLAELSQLRAAPPVADAPAEGSDRARIEALSPTERLPELVTLVRQTVAVVLGHATPADVAPEKPLATLGFDSLTAVEFRNRIRAAMGVTIPATAVFTEPHATAIAELVGAELGTGGTATTGLLRGLYRAAAEARRAPEFLGVLAQAASFRSASDDPAHLAGALRPVPLTEGDGPVIVCCCGAAPICGPHEFARLAAAFRGRRPMTALALPGYQDDEPLAASIEATSAAQAAVLTSHLAGRPFVVLGYSAGALFANALAAHLAEQGVAPSGEILIDAYPPDAQDAMLSWRDELALGLFADELVPMTDARLTALGAYEALLARWRPRPSGAPVLLLRATEPMGEWAGEWRSSWPHEHRSVDVPGDHFTVMRDFAEVTAHEIDIWLDEQSGRS</sequence>
<dbReference type="SUPFAM" id="SSF55048">
    <property type="entry name" value="Probable ACP-binding domain of malonyl-CoA ACP transacylase"/>
    <property type="match status" value="1"/>
</dbReference>
<dbReference type="Gene3D" id="3.40.47.10">
    <property type="match status" value="1"/>
</dbReference>
<dbReference type="Gene3D" id="3.40.366.10">
    <property type="entry name" value="Malonyl-Coenzyme A Acyl Carrier Protein, domain 2"/>
    <property type="match status" value="1"/>
</dbReference>
<dbReference type="InterPro" id="IPR057326">
    <property type="entry name" value="KR_dom"/>
</dbReference>
<keyword evidence="1" id="KW-0596">Phosphopantetheine</keyword>
<feature type="domain" description="Carrier" evidence="5">
    <location>
        <begin position="1386"/>
        <end position="1461"/>
    </location>
</feature>
<dbReference type="InterPro" id="IPR020806">
    <property type="entry name" value="PKS_PP-bd"/>
</dbReference>
<dbReference type="CDD" id="cd08952">
    <property type="entry name" value="KR_1_SDR_x"/>
    <property type="match status" value="1"/>
</dbReference>
<accession>A0ABP4IE70</accession>
<dbReference type="InterPro" id="IPR032821">
    <property type="entry name" value="PKS_assoc"/>
</dbReference>
<name>A0ABP4IE70_9PSEU</name>
<dbReference type="EMBL" id="BAAAJK010000008">
    <property type="protein sequence ID" value="GAA1388375.1"/>
    <property type="molecule type" value="Genomic_DNA"/>
</dbReference>
<evidence type="ECO:0000313" key="8">
    <source>
        <dbReference type="Proteomes" id="UP001501414"/>
    </source>
</evidence>
<dbReference type="Pfam" id="PF08659">
    <property type="entry name" value="KR"/>
    <property type="match status" value="1"/>
</dbReference>
<reference evidence="8" key="1">
    <citation type="journal article" date="2019" name="Int. J. Syst. Evol. Microbiol.">
        <title>The Global Catalogue of Microorganisms (GCM) 10K type strain sequencing project: providing services to taxonomists for standard genome sequencing and annotation.</title>
        <authorList>
            <consortium name="The Broad Institute Genomics Platform"/>
            <consortium name="The Broad Institute Genome Sequencing Center for Infectious Disease"/>
            <person name="Wu L."/>
            <person name="Ma J."/>
        </authorList>
    </citation>
    <scope>NUCLEOTIDE SEQUENCE [LARGE SCALE GENOMIC DNA]</scope>
    <source>
        <strain evidence="8">JCM 11896</strain>
    </source>
</reference>
<dbReference type="InterPro" id="IPR020802">
    <property type="entry name" value="TesA-like"/>
</dbReference>
<dbReference type="PROSITE" id="PS50075">
    <property type="entry name" value="CARRIER"/>
    <property type="match status" value="1"/>
</dbReference>
<dbReference type="PANTHER" id="PTHR43775">
    <property type="entry name" value="FATTY ACID SYNTHASE"/>
    <property type="match status" value="1"/>
</dbReference>
<dbReference type="SMART" id="SM00822">
    <property type="entry name" value="PKS_KR"/>
    <property type="match status" value="1"/>
</dbReference>
<dbReference type="Pfam" id="PF00109">
    <property type="entry name" value="ketoacyl-synt"/>
    <property type="match status" value="1"/>
</dbReference>
<dbReference type="SUPFAM" id="SSF53901">
    <property type="entry name" value="Thiolase-like"/>
    <property type="match status" value="1"/>
</dbReference>
<dbReference type="InterPro" id="IPR029058">
    <property type="entry name" value="AB_hydrolase_fold"/>
</dbReference>
<dbReference type="InterPro" id="IPR009081">
    <property type="entry name" value="PP-bd_ACP"/>
</dbReference>
<dbReference type="SUPFAM" id="SSF52151">
    <property type="entry name" value="FabD/lysophospholipase-like"/>
    <property type="match status" value="1"/>
</dbReference>
<dbReference type="CDD" id="cd00833">
    <property type="entry name" value="PKS"/>
    <property type="match status" value="1"/>
</dbReference>
<dbReference type="InterPro" id="IPR036736">
    <property type="entry name" value="ACP-like_sf"/>
</dbReference>
<dbReference type="SUPFAM" id="SSF53474">
    <property type="entry name" value="alpha/beta-Hydrolases"/>
    <property type="match status" value="1"/>
</dbReference>
<evidence type="ECO:0000256" key="1">
    <source>
        <dbReference type="ARBA" id="ARBA00022450"/>
    </source>
</evidence>
<dbReference type="SMART" id="SM00825">
    <property type="entry name" value="PKS_KS"/>
    <property type="match status" value="1"/>
</dbReference>
<evidence type="ECO:0000259" key="5">
    <source>
        <dbReference type="PROSITE" id="PS50075"/>
    </source>
</evidence>
<feature type="domain" description="Ketosynthase family 3 (KS3)" evidence="6">
    <location>
        <begin position="35"/>
        <end position="461"/>
    </location>
</feature>
<dbReference type="InterPro" id="IPR020841">
    <property type="entry name" value="PKS_Beta-ketoAc_synthase_dom"/>
</dbReference>
<dbReference type="Pfam" id="PF02801">
    <property type="entry name" value="Ketoacyl-synt_C"/>
    <property type="match status" value="1"/>
</dbReference>
<dbReference type="InterPro" id="IPR014030">
    <property type="entry name" value="Ketoacyl_synth_N"/>
</dbReference>
<dbReference type="SMART" id="SM01294">
    <property type="entry name" value="PKS_PP_betabranch"/>
    <property type="match status" value="1"/>
</dbReference>
<evidence type="ECO:0000256" key="4">
    <source>
        <dbReference type="ARBA" id="ARBA00023315"/>
    </source>
</evidence>
<dbReference type="SMART" id="SM00827">
    <property type="entry name" value="PKS_AT"/>
    <property type="match status" value="1"/>
</dbReference>
<evidence type="ECO:0000256" key="2">
    <source>
        <dbReference type="ARBA" id="ARBA00022553"/>
    </source>
</evidence>
<dbReference type="InterPro" id="IPR018201">
    <property type="entry name" value="Ketoacyl_synth_AS"/>
</dbReference>
<dbReference type="Gene3D" id="1.10.1200.10">
    <property type="entry name" value="ACP-like"/>
    <property type="match status" value="1"/>
</dbReference>
<dbReference type="InterPro" id="IPR014031">
    <property type="entry name" value="Ketoacyl_synth_C"/>
</dbReference>
<comment type="caution">
    <text evidence="7">The sequence shown here is derived from an EMBL/GenBank/DDBJ whole genome shotgun (WGS) entry which is preliminary data.</text>
</comment>
<dbReference type="InterPro" id="IPR016039">
    <property type="entry name" value="Thiolase-like"/>
</dbReference>
<organism evidence="7 8">
    <name type="scientific">Pseudonocardia kongjuensis</name>
    <dbReference type="NCBI Taxonomy" id="102227"/>
    <lineage>
        <taxon>Bacteria</taxon>
        <taxon>Bacillati</taxon>
        <taxon>Actinomycetota</taxon>
        <taxon>Actinomycetes</taxon>
        <taxon>Pseudonocardiales</taxon>
        <taxon>Pseudonocardiaceae</taxon>
        <taxon>Pseudonocardia</taxon>
    </lineage>
</organism>
<evidence type="ECO:0000313" key="7">
    <source>
        <dbReference type="EMBL" id="GAA1388375.1"/>
    </source>
</evidence>
<keyword evidence="2" id="KW-0597">Phosphoprotein</keyword>
<proteinExistence type="predicted"/>
<dbReference type="InterPro" id="IPR014043">
    <property type="entry name" value="Acyl_transferase_dom"/>
</dbReference>
<dbReference type="Gene3D" id="3.40.50.1820">
    <property type="entry name" value="alpha/beta hydrolase"/>
    <property type="match status" value="1"/>
</dbReference>
<evidence type="ECO:0008006" key="9">
    <source>
        <dbReference type="Google" id="ProtNLM"/>
    </source>
</evidence>
<dbReference type="InterPro" id="IPR016035">
    <property type="entry name" value="Acyl_Trfase/lysoPLipase"/>
</dbReference>
<keyword evidence="4" id="KW-0012">Acyltransferase</keyword>
<dbReference type="SUPFAM" id="SSF51735">
    <property type="entry name" value="NAD(P)-binding Rossmann-fold domains"/>
    <property type="match status" value="2"/>
</dbReference>
<dbReference type="InterPro" id="IPR001031">
    <property type="entry name" value="Thioesterase"/>
</dbReference>
<gene>
    <name evidence="7" type="ORF">GCM10009613_25590</name>
</gene>
<evidence type="ECO:0000256" key="3">
    <source>
        <dbReference type="ARBA" id="ARBA00022679"/>
    </source>
</evidence>
<protein>
    <recommendedName>
        <fullName evidence="9">Acyl transferase domain-containing protein</fullName>
    </recommendedName>
</protein>
<dbReference type="Gene3D" id="3.30.70.3290">
    <property type="match status" value="1"/>
</dbReference>
<dbReference type="Pfam" id="PF00698">
    <property type="entry name" value="Acyl_transf_1"/>
    <property type="match status" value="1"/>
</dbReference>
<keyword evidence="8" id="KW-1185">Reference proteome</keyword>
<dbReference type="PROSITE" id="PS52004">
    <property type="entry name" value="KS3_2"/>
    <property type="match status" value="1"/>
</dbReference>
<keyword evidence="3" id="KW-0808">Transferase</keyword>
<dbReference type="SMART" id="SM00824">
    <property type="entry name" value="PKS_TE"/>
    <property type="match status" value="1"/>
</dbReference>
<dbReference type="InterPro" id="IPR013968">
    <property type="entry name" value="PKS_KR"/>
</dbReference>
<dbReference type="SMART" id="SM00823">
    <property type="entry name" value="PKS_PP"/>
    <property type="match status" value="1"/>
</dbReference>
<dbReference type="InterPro" id="IPR016036">
    <property type="entry name" value="Malonyl_transacylase_ACP-bd"/>
</dbReference>
<dbReference type="Gene3D" id="3.40.50.720">
    <property type="entry name" value="NAD(P)-binding Rossmann-like Domain"/>
    <property type="match status" value="1"/>
</dbReference>
<dbReference type="Pfam" id="PF00975">
    <property type="entry name" value="Thioesterase"/>
    <property type="match status" value="1"/>
</dbReference>
<dbReference type="InterPro" id="IPR001227">
    <property type="entry name" value="Ac_transferase_dom_sf"/>
</dbReference>